<dbReference type="RefSeq" id="WP_106522999.1">
    <property type="nucleotide sequence ID" value="NZ_PYGD01000004.1"/>
</dbReference>
<reference evidence="2 3" key="1">
    <citation type="submission" date="2018-03" db="EMBL/GenBank/DDBJ databases">
        <title>Genomic Encyclopedia of Type Strains, Phase III (KMG-III): the genomes of soil and plant-associated and newly described type strains.</title>
        <authorList>
            <person name="Whitman W."/>
        </authorList>
    </citation>
    <scope>NUCLEOTIDE SEQUENCE [LARGE SCALE GENOMIC DNA]</scope>
    <source>
        <strain evidence="2 3">CGMCC 1.12700</strain>
    </source>
</reference>
<dbReference type="Pfam" id="PF09903">
    <property type="entry name" value="DUF2130"/>
    <property type="match status" value="1"/>
</dbReference>
<sequence length="425" mass="49283">MATMIKCPNCSSDFPLEDALNDELKENIEREKQALRKQMLDYKKVKEEELSQKDEQFRRQMQQQETQLREQMEAALRQQNEQVEAAMRKKLTADFEHQMQVLHQNAADNEEKLKEARKKEIAFLQMEKALKEKEAEMELTLQRQLMTEREKLKEQAAREQADRMQVKEQEFQLRTKELEKQIEDQKKLVDEMKRKAEQGSMQMQGEVQELLLEEMLQATFPFDLVSEVGKGVRGADCIQTVRNRYGAEAGKIIYESKRTKDFANDWIEKLKADMRQLGADIAVIVTQAFPKDMDRFGEKDGVYICSFAEVRSVALLLRNGLLKVADVRISGENKGDKMVMLYDYLTGHEFGEQWKAIREGFMSMKLSIQKERDAMERLWKAREKQLEKVLLNAAHIRGSVEGIAGADSVNLNLLDEGDGGDLLME</sequence>
<keyword evidence="3" id="KW-1185">Reference proteome</keyword>
<accession>A0A2P8D3X2</accession>
<organism evidence="2 3">
    <name type="scientific">Taibaiella chishuiensis</name>
    <dbReference type="NCBI Taxonomy" id="1434707"/>
    <lineage>
        <taxon>Bacteria</taxon>
        <taxon>Pseudomonadati</taxon>
        <taxon>Bacteroidota</taxon>
        <taxon>Chitinophagia</taxon>
        <taxon>Chitinophagales</taxon>
        <taxon>Chitinophagaceae</taxon>
        <taxon>Taibaiella</taxon>
    </lineage>
</organism>
<evidence type="ECO:0008006" key="4">
    <source>
        <dbReference type="Google" id="ProtNLM"/>
    </source>
</evidence>
<dbReference type="AlphaFoldDB" id="A0A2P8D3X2"/>
<dbReference type="OrthoDB" id="9765972at2"/>
<dbReference type="Proteomes" id="UP000240572">
    <property type="component" value="Unassembled WGS sequence"/>
</dbReference>
<keyword evidence="1" id="KW-0175">Coiled coil</keyword>
<proteinExistence type="predicted"/>
<dbReference type="EMBL" id="PYGD01000004">
    <property type="protein sequence ID" value="PSK91918.1"/>
    <property type="molecule type" value="Genomic_DNA"/>
</dbReference>
<protein>
    <recommendedName>
        <fullName evidence="4">DUF2130 domain-containing protein</fullName>
    </recommendedName>
</protein>
<evidence type="ECO:0000313" key="2">
    <source>
        <dbReference type="EMBL" id="PSK91918.1"/>
    </source>
</evidence>
<feature type="coiled-coil region" evidence="1">
    <location>
        <begin position="21"/>
        <end position="198"/>
    </location>
</feature>
<comment type="caution">
    <text evidence="2">The sequence shown here is derived from an EMBL/GenBank/DDBJ whole genome shotgun (WGS) entry which is preliminary data.</text>
</comment>
<evidence type="ECO:0000313" key="3">
    <source>
        <dbReference type="Proteomes" id="UP000240572"/>
    </source>
</evidence>
<name>A0A2P8D3X2_9BACT</name>
<evidence type="ECO:0000256" key="1">
    <source>
        <dbReference type="SAM" id="Coils"/>
    </source>
</evidence>
<gene>
    <name evidence="2" type="ORF">B0I18_10412</name>
</gene>
<dbReference type="InterPro" id="IPR019219">
    <property type="entry name" value="DUF2130"/>
</dbReference>